<feature type="region of interest" description="Disordered" evidence="1">
    <location>
        <begin position="30"/>
        <end position="142"/>
    </location>
</feature>
<dbReference type="InterPro" id="IPR036128">
    <property type="entry name" value="Plus3-like_sf"/>
</dbReference>
<dbReference type="PANTHER" id="PTHR46851:SF22">
    <property type="entry name" value="ZINC ION BINDING _ DNA BINDING PROTEIN"/>
    <property type="match status" value="1"/>
</dbReference>
<sequence length="339" mass="39391">MLKMKLHMENGICEDDEDEITLKELLVHEHKKQKSVSSDHAEANGISEDGNSEDDEDEITLKDLAARKHKKRKSMSSYDVTSSDSEEKEPHLEIGISDEDDEDEITVKDRAARKHKKRKLARTEHVTSSDSEERSEDKEEVRTTAKESCFAAIVASNMKLVYLRRSLVEELILKQVDNWERKVVGSFVRVENDPEDYLKGNSSHQLTQVKGIIRKQDSDEILLHLPKRSVPISLLSDCDFTEEECGDFRERVENYVVRRPTVVEIEHKARELHEDLTKDWIEREFTRLQNCIRHEENQAGWISTDLCKYVQLREMLKQTLQHKQKPQVIAEVLEDVSSL</sequence>
<keyword evidence="4" id="KW-1185">Reference proteome</keyword>
<proteinExistence type="predicted"/>
<dbReference type="EMBL" id="JBEDUW010000001">
    <property type="protein sequence ID" value="KAK9947779.1"/>
    <property type="molecule type" value="Genomic_DNA"/>
</dbReference>
<reference evidence="3 4" key="1">
    <citation type="journal article" date="2023" name="G3 (Bethesda)">
        <title>A chromosome-length genome assembly and annotation of blackberry (Rubus argutus, cv. 'Hillquist').</title>
        <authorList>
            <person name="Bruna T."/>
            <person name="Aryal R."/>
            <person name="Dudchenko O."/>
            <person name="Sargent D.J."/>
            <person name="Mead D."/>
            <person name="Buti M."/>
            <person name="Cavallini A."/>
            <person name="Hytonen T."/>
            <person name="Andres J."/>
            <person name="Pham M."/>
            <person name="Weisz D."/>
            <person name="Mascagni F."/>
            <person name="Usai G."/>
            <person name="Natali L."/>
            <person name="Bassil N."/>
            <person name="Fernandez G.E."/>
            <person name="Lomsadze A."/>
            <person name="Armour M."/>
            <person name="Olukolu B."/>
            <person name="Poorten T."/>
            <person name="Britton C."/>
            <person name="Davik J."/>
            <person name="Ashrafi H."/>
            <person name="Aiden E.L."/>
            <person name="Borodovsky M."/>
            <person name="Worthington M."/>
        </authorList>
    </citation>
    <scope>NUCLEOTIDE SEQUENCE [LARGE SCALE GENOMIC DNA]</scope>
    <source>
        <strain evidence="3">PI 553951</strain>
    </source>
</reference>
<accession>A0AAW1YF99</accession>
<feature type="domain" description="Plus3" evidence="2">
    <location>
        <begin position="152"/>
        <end position="277"/>
    </location>
</feature>
<organism evidence="3 4">
    <name type="scientific">Rubus argutus</name>
    <name type="common">Southern blackberry</name>
    <dbReference type="NCBI Taxonomy" id="59490"/>
    <lineage>
        <taxon>Eukaryota</taxon>
        <taxon>Viridiplantae</taxon>
        <taxon>Streptophyta</taxon>
        <taxon>Embryophyta</taxon>
        <taxon>Tracheophyta</taxon>
        <taxon>Spermatophyta</taxon>
        <taxon>Magnoliopsida</taxon>
        <taxon>eudicotyledons</taxon>
        <taxon>Gunneridae</taxon>
        <taxon>Pentapetalae</taxon>
        <taxon>rosids</taxon>
        <taxon>fabids</taxon>
        <taxon>Rosales</taxon>
        <taxon>Rosaceae</taxon>
        <taxon>Rosoideae</taxon>
        <taxon>Rosoideae incertae sedis</taxon>
        <taxon>Rubus</taxon>
    </lineage>
</organism>
<dbReference type="Pfam" id="PF03126">
    <property type="entry name" value="Plus-3"/>
    <property type="match status" value="1"/>
</dbReference>
<evidence type="ECO:0000313" key="3">
    <source>
        <dbReference type="EMBL" id="KAK9947779.1"/>
    </source>
</evidence>
<gene>
    <name evidence="3" type="ORF">M0R45_003385</name>
</gene>
<comment type="caution">
    <text evidence="3">The sequence shown here is derived from an EMBL/GenBank/DDBJ whole genome shotgun (WGS) entry which is preliminary data.</text>
</comment>
<feature type="compositionally biased region" description="Basic residues" evidence="1">
    <location>
        <begin position="111"/>
        <end position="120"/>
    </location>
</feature>
<dbReference type="PROSITE" id="PS51360">
    <property type="entry name" value="PLUS3"/>
    <property type="match status" value="1"/>
</dbReference>
<evidence type="ECO:0000259" key="2">
    <source>
        <dbReference type="PROSITE" id="PS51360"/>
    </source>
</evidence>
<dbReference type="AlphaFoldDB" id="A0AAW1YF99"/>
<dbReference type="InterPro" id="IPR004343">
    <property type="entry name" value="Plus-3_dom"/>
</dbReference>
<dbReference type="GO" id="GO:0003677">
    <property type="term" value="F:DNA binding"/>
    <property type="evidence" value="ECO:0007669"/>
    <property type="project" value="InterPro"/>
</dbReference>
<dbReference type="SUPFAM" id="SSF159042">
    <property type="entry name" value="Plus3-like"/>
    <property type="match status" value="1"/>
</dbReference>
<evidence type="ECO:0000313" key="4">
    <source>
        <dbReference type="Proteomes" id="UP001457282"/>
    </source>
</evidence>
<feature type="compositionally biased region" description="Basic and acidic residues" evidence="1">
    <location>
        <begin position="121"/>
        <end position="142"/>
    </location>
</feature>
<protein>
    <recommendedName>
        <fullName evidence="2">Plus3 domain-containing protein</fullName>
    </recommendedName>
</protein>
<dbReference type="SMART" id="SM00719">
    <property type="entry name" value="Plus3"/>
    <property type="match status" value="1"/>
</dbReference>
<dbReference type="Gene3D" id="3.90.70.200">
    <property type="entry name" value="Plus-3 domain"/>
    <property type="match status" value="1"/>
</dbReference>
<evidence type="ECO:0000256" key="1">
    <source>
        <dbReference type="SAM" id="MobiDB-lite"/>
    </source>
</evidence>
<dbReference type="Proteomes" id="UP001457282">
    <property type="component" value="Unassembled WGS sequence"/>
</dbReference>
<dbReference type="PANTHER" id="PTHR46851">
    <property type="entry name" value="OS01G0884500 PROTEIN"/>
    <property type="match status" value="1"/>
</dbReference>
<dbReference type="InterPro" id="IPR045894">
    <property type="entry name" value="At5g08430-like"/>
</dbReference>
<name>A0AAW1YF99_RUBAR</name>